<accession>A0A930VBL7</accession>
<protein>
    <submittedName>
        <fullName evidence="2">Uncharacterized protein</fullName>
    </submittedName>
</protein>
<feature type="region of interest" description="Disordered" evidence="1">
    <location>
        <begin position="190"/>
        <end position="220"/>
    </location>
</feature>
<evidence type="ECO:0000256" key="1">
    <source>
        <dbReference type="SAM" id="MobiDB-lite"/>
    </source>
</evidence>
<reference evidence="2" key="1">
    <citation type="submission" date="2020-11" db="EMBL/GenBank/DDBJ databases">
        <title>Nocardioides sp. nov., isolated from Soil of Cynanchum wilfordii Hemsley rhizosphere.</title>
        <authorList>
            <person name="Lee J.-S."/>
            <person name="Suh M.K."/>
            <person name="Kim J.-S."/>
        </authorList>
    </citation>
    <scope>NUCLEOTIDE SEQUENCE</scope>
    <source>
        <strain evidence="2">KCTC 19275</strain>
    </source>
</reference>
<organism evidence="2 3">
    <name type="scientific">Nocardioides islandensis</name>
    <dbReference type="NCBI Taxonomy" id="433663"/>
    <lineage>
        <taxon>Bacteria</taxon>
        <taxon>Bacillati</taxon>
        <taxon>Actinomycetota</taxon>
        <taxon>Actinomycetes</taxon>
        <taxon>Propionibacteriales</taxon>
        <taxon>Nocardioidaceae</taxon>
        <taxon>Nocardioides</taxon>
    </lineage>
</organism>
<evidence type="ECO:0000313" key="3">
    <source>
        <dbReference type="Proteomes" id="UP000640489"/>
    </source>
</evidence>
<sequence length="220" mass="24046">MASGQVDLYWLPLGAGGHCVRVNGRIYEAISARLAGRERMALYHSALEVHLSGDRFVIEMGPVWNAPDPHRDVVGEGPVGLRSLRRSRLFRYEVRCWRNGRIPDVDEAVESPQHLSHDAASTGRVLQLLPDFPLRTWGVDEQRTGDMWNSNSLISWLLARSGHDLGSVRPPAGGRAPGWDAGLVVAMRDGGAGGPVGRGPSALGASHVDDQPGREQRIRR</sequence>
<dbReference type="EMBL" id="JADKPN010000009">
    <property type="protein sequence ID" value="MBF4764544.1"/>
    <property type="molecule type" value="Genomic_DNA"/>
</dbReference>
<comment type="caution">
    <text evidence="2">The sequence shown here is derived from an EMBL/GenBank/DDBJ whole genome shotgun (WGS) entry which is preliminary data.</text>
</comment>
<dbReference type="AlphaFoldDB" id="A0A930VBL7"/>
<keyword evidence="3" id="KW-1185">Reference proteome</keyword>
<gene>
    <name evidence="2" type="ORF">ISU07_15530</name>
</gene>
<dbReference type="RefSeq" id="WP_194707726.1">
    <property type="nucleotide sequence ID" value="NZ_JADKPN010000009.1"/>
</dbReference>
<feature type="compositionally biased region" description="Basic and acidic residues" evidence="1">
    <location>
        <begin position="207"/>
        <end position="220"/>
    </location>
</feature>
<name>A0A930VBL7_9ACTN</name>
<evidence type="ECO:0000313" key="2">
    <source>
        <dbReference type="EMBL" id="MBF4764544.1"/>
    </source>
</evidence>
<dbReference type="Proteomes" id="UP000640489">
    <property type="component" value="Unassembled WGS sequence"/>
</dbReference>
<proteinExistence type="predicted"/>